<dbReference type="InterPro" id="IPR038749">
    <property type="entry name" value="Sld5_GINS_A"/>
</dbReference>
<evidence type="ECO:0000313" key="4">
    <source>
        <dbReference type="Proteomes" id="UP000516314"/>
    </source>
</evidence>
<dbReference type="FunFam" id="1.20.58.1030:FF:000005">
    <property type="entry name" value="DNA replication complex GINS protein SLD5"/>
    <property type="match status" value="1"/>
</dbReference>
<keyword evidence="1" id="KW-0539">Nucleus</keyword>
<comment type="similarity">
    <text evidence="1">Belongs to the GINS4/SLD5 family.</text>
</comment>
<dbReference type="SUPFAM" id="SSF160059">
    <property type="entry name" value="PriA/YqbF domain"/>
    <property type="match status" value="1"/>
</dbReference>
<dbReference type="InterPro" id="IPR031633">
    <property type="entry name" value="SLD5_C"/>
</dbReference>
<dbReference type="CDD" id="cd21692">
    <property type="entry name" value="GINS_B_Sld5"/>
    <property type="match status" value="1"/>
</dbReference>
<dbReference type="Gene3D" id="1.20.58.1030">
    <property type="match status" value="1"/>
</dbReference>
<reference evidence="3 4" key="1">
    <citation type="submission" date="2020-09" db="EMBL/GenBank/DDBJ databases">
        <authorList>
            <person name="Ashkenazy H."/>
        </authorList>
    </citation>
    <scope>NUCLEOTIDE SEQUENCE [LARGE SCALE GENOMIC DNA]</scope>
    <source>
        <strain evidence="4">cv. Cdm-0</strain>
    </source>
</reference>
<dbReference type="InterPro" id="IPR008591">
    <property type="entry name" value="GINS_Sld5"/>
</dbReference>
<keyword evidence="1" id="KW-0235">DNA replication</keyword>
<dbReference type="SUPFAM" id="SSF158573">
    <property type="entry name" value="GINS helical bundle-like"/>
    <property type="match status" value="1"/>
</dbReference>
<evidence type="ECO:0000259" key="2">
    <source>
        <dbReference type="Pfam" id="PF16922"/>
    </source>
</evidence>
<name>A0A7G2FJ75_ARATH</name>
<gene>
    <name evidence="3" type="ORF">AT9943_LOCUS21686</name>
</gene>
<feature type="domain" description="DNA replication complex GINS protein SLD5 C-terminal" evidence="2">
    <location>
        <begin position="160"/>
        <end position="215"/>
    </location>
</feature>
<dbReference type="EMBL" id="LR881470">
    <property type="protein sequence ID" value="CAD5334379.1"/>
    <property type="molecule type" value="Genomic_DNA"/>
</dbReference>
<comment type="subcellular location">
    <subcellularLocation>
        <location evidence="1">Nucleus</location>
    </subcellularLocation>
</comment>
<sequence>MASNSEAGGSADYETLMSTSDVELLKRAWRNEKAAPEILQYEGALVDRAKEQIELVEETIEDYVENGIDPLVVSLYQMDLDRAQFLLRSYLRIEKFMFHNLNSEEAERRLSEQEKVFATRCADDLAKHFEETVLLKLPENYQSVLKQSLISEVDDMVPQPHLDTFVVCRSKNFVSLNLYEEGESPETVEMERGDLYFIRYKIVKRAIESGQIDLI</sequence>
<accession>A0A7G2FJ75</accession>
<organism evidence="3 4">
    <name type="scientific">Arabidopsis thaliana</name>
    <name type="common">Mouse-ear cress</name>
    <dbReference type="NCBI Taxonomy" id="3702"/>
    <lineage>
        <taxon>Eukaryota</taxon>
        <taxon>Viridiplantae</taxon>
        <taxon>Streptophyta</taxon>
        <taxon>Embryophyta</taxon>
        <taxon>Tracheophyta</taxon>
        <taxon>Spermatophyta</taxon>
        <taxon>Magnoliopsida</taxon>
        <taxon>eudicotyledons</taxon>
        <taxon>Gunneridae</taxon>
        <taxon>Pentapetalae</taxon>
        <taxon>rosids</taxon>
        <taxon>malvids</taxon>
        <taxon>Brassicales</taxon>
        <taxon>Brassicaceae</taxon>
        <taxon>Camelineae</taxon>
        <taxon>Arabidopsis</taxon>
    </lineage>
</organism>
<dbReference type="AlphaFoldDB" id="A0A7G2FJ75"/>
<evidence type="ECO:0000256" key="1">
    <source>
        <dbReference type="PIRNR" id="PIRNR007764"/>
    </source>
</evidence>
<proteinExistence type="inferred from homology"/>
<evidence type="ECO:0000313" key="3">
    <source>
        <dbReference type="EMBL" id="CAD5334379.1"/>
    </source>
</evidence>
<dbReference type="PIRSF" id="PIRSF007764">
    <property type="entry name" value="Sld5"/>
    <property type="match status" value="1"/>
</dbReference>
<dbReference type="GO" id="GO:0006261">
    <property type="term" value="P:DNA-templated DNA replication"/>
    <property type="evidence" value="ECO:0007669"/>
    <property type="project" value="InterPro"/>
</dbReference>
<dbReference type="PANTHER" id="PTHR21206:SF0">
    <property type="entry name" value="DNA REPLICATION COMPLEX GINS PROTEIN SLD5"/>
    <property type="match status" value="1"/>
</dbReference>
<dbReference type="CDD" id="cd11711">
    <property type="entry name" value="GINS_A_Sld5"/>
    <property type="match status" value="1"/>
</dbReference>
<dbReference type="PANTHER" id="PTHR21206">
    <property type="entry name" value="SLD5 PROTEIN"/>
    <property type="match status" value="1"/>
</dbReference>
<dbReference type="InterPro" id="IPR036224">
    <property type="entry name" value="GINS_bundle-like_dom_sf"/>
</dbReference>
<protein>
    <recommendedName>
        <fullName evidence="1">DNA replication complex GINS protein SLD5</fullName>
    </recommendedName>
</protein>
<comment type="function">
    <text evidence="1">The GINS complex plays an essential role in the initiation of DNA replication.</text>
</comment>
<dbReference type="Proteomes" id="UP000516314">
    <property type="component" value="Chromosome 5"/>
</dbReference>
<dbReference type="Pfam" id="PF16922">
    <property type="entry name" value="SLD5_C"/>
    <property type="match status" value="1"/>
</dbReference>
<dbReference type="GO" id="GO:0000811">
    <property type="term" value="C:GINS complex"/>
    <property type="evidence" value="ECO:0007669"/>
    <property type="project" value="UniProtKB-UniRule"/>
</dbReference>